<dbReference type="Pfam" id="PF07237">
    <property type="entry name" value="DUF1428"/>
    <property type="match status" value="2"/>
</dbReference>
<dbReference type="Proteomes" id="UP000009026">
    <property type="component" value="Chromosome"/>
</dbReference>
<dbReference type="EMBL" id="CP012109">
    <property type="protein sequence ID" value="AKQ68437.1"/>
    <property type="molecule type" value="Genomic_DNA"/>
</dbReference>
<evidence type="ECO:0008006" key="3">
    <source>
        <dbReference type="Google" id="ProtNLM"/>
    </source>
</evidence>
<keyword evidence="2" id="KW-1185">Reference proteome</keyword>
<reference evidence="1 2" key="1">
    <citation type="journal article" date="2016" name="PLoS ONE">
        <title>Complete Genome Sequence and Comparative Genomics of a Novel Myxobacterium Myxococcus hansupus.</title>
        <authorList>
            <person name="Sharma G."/>
            <person name="Narwani T."/>
            <person name="Subramanian S."/>
        </authorList>
    </citation>
    <scope>NUCLEOTIDE SEQUENCE [LARGE SCALE GENOMIC DNA]</scope>
    <source>
        <strain evidence="2">mixupus</strain>
    </source>
</reference>
<protein>
    <recommendedName>
        <fullName evidence="3">RNA signal recognition particle 4.5S RNA</fullName>
    </recommendedName>
</protein>
<dbReference type="Gene3D" id="3.30.70.100">
    <property type="match status" value="2"/>
</dbReference>
<accession>A0A0H4XJL2</accession>
<sequence>MAYIDGFVCAVPAANKDAYLKVVVAAAPLYKEFGATRYVENWGEDVPEGKITDLRRAVKAQPDEAIVFSWVEYPDKATRDEANEKAFSDPRMQALGEQIPFDGKRMIYGGFVPSFHAQGEGKAGYVDGSLVPVPNGNKEAYQAIASRFAAVLQAHGALRVGDAWGDAIPDGVVTDFKGAVKATGDEQVVFAWVEWPSKEARDAGWGKAMSDPRMHSDAVPYDESRRAFGGFVPLLDETFATGAKG</sequence>
<gene>
    <name evidence="1" type="ORF">A176_005349</name>
</gene>
<name>A0A0H4XJL2_9BACT</name>
<dbReference type="SUPFAM" id="SSF54909">
    <property type="entry name" value="Dimeric alpha+beta barrel"/>
    <property type="match status" value="2"/>
</dbReference>
<evidence type="ECO:0000313" key="1">
    <source>
        <dbReference type="EMBL" id="AKQ68437.1"/>
    </source>
</evidence>
<evidence type="ECO:0000313" key="2">
    <source>
        <dbReference type="Proteomes" id="UP000009026"/>
    </source>
</evidence>
<proteinExistence type="predicted"/>
<dbReference type="STRING" id="1297742.A176_005349"/>
<dbReference type="PATRIC" id="fig|1297742.4.peg.5435"/>
<dbReference type="InterPro" id="IPR009874">
    <property type="entry name" value="DUF1428"/>
</dbReference>
<dbReference type="InterPro" id="IPR011008">
    <property type="entry name" value="Dimeric_a/b-barrel"/>
</dbReference>
<dbReference type="AlphaFoldDB" id="A0A0H4XJL2"/>
<dbReference type="OrthoDB" id="9792392at2"/>
<dbReference type="KEGG" id="mym:A176_005349"/>
<organism evidence="1 2">
    <name type="scientific">Pseudomyxococcus hansupus</name>
    <dbReference type="NCBI Taxonomy" id="1297742"/>
    <lineage>
        <taxon>Bacteria</taxon>
        <taxon>Pseudomonadati</taxon>
        <taxon>Myxococcota</taxon>
        <taxon>Myxococcia</taxon>
        <taxon>Myxococcales</taxon>
        <taxon>Cystobacterineae</taxon>
        <taxon>Myxococcaceae</taxon>
        <taxon>Pseudomyxococcus</taxon>
    </lineage>
</organism>
<dbReference type="RefSeq" id="WP_002639305.1">
    <property type="nucleotide sequence ID" value="NZ_CP012109.1"/>
</dbReference>
<dbReference type="eggNOG" id="COG5507">
    <property type="taxonomic scope" value="Bacteria"/>
</dbReference>